<proteinExistence type="predicted"/>
<evidence type="ECO:0000313" key="2">
    <source>
        <dbReference type="Proteomes" id="UP000026961"/>
    </source>
</evidence>
<dbReference type="EnsemblPlants" id="OGLUM03G26410.1">
    <property type="protein sequence ID" value="OGLUM03G26410.1"/>
    <property type="gene ID" value="OGLUM03G26410"/>
</dbReference>
<dbReference type="Gramene" id="OGLUM03G26410.1">
    <property type="protein sequence ID" value="OGLUM03G26410.1"/>
    <property type="gene ID" value="OGLUM03G26410"/>
</dbReference>
<evidence type="ECO:0000313" key="1">
    <source>
        <dbReference type="EnsemblPlants" id="OGLUM03G26410.1"/>
    </source>
</evidence>
<sequence>MDNNYMKVAKVSSCKRLAVAAHCMPAGRRDPVQIDLTPHLHLHAARSPSLGFWCISSPI</sequence>
<dbReference type="HOGENOM" id="CLU_2964635_0_0_1"/>
<accession>A0A0D9ZAE1</accession>
<reference evidence="1" key="2">
    <citation type="submission" date="2018-05" db="EMBL/GenBank/DDBJ databases">
        <title>OgluRS3 (Oryza glumaepatula Reference Sequence Version 3).</title>
        <authorList>
            <person name="Zhang J."/>
            <person name="Kudrna D."/>
            <person name="Lee S."/>
            <person name="Talag J."/>
            <person name="Welchert J."/>
            <person name="Wing R.A."/>
        </authorList>
    </citation>
    <scope>NUCLEOTIDE SEQUENCE [LARGE SCALE GENOMIC DNA]</scope>
</reference>
<organism evidence="1">
    <name type="scientific">Oryza glumipatula</name>
    <dbReference type="NCBI Taxonomy" id="40148"/>
    <lineage>
        <taxon>Eukaryota</taxon>
        <taxon>Viridiplantae</taxon>
        <taxon>Streptophyta</taxon>
        <taxon>Embryophyta</taxon>
        <taxon>Tracheophyta</taxon>
        <taxon>Spermatophyta</taxon>
        <taxon>Magnoliopsida</taxon>
        <taxon>Liliopsida</taxon>
        <taxon>Poales</taxon>
        <taxon>Poaceae</taxon>
        <taxon>BOP clade</taxon>
        <taxon>Oryzoideae</taxon>
        <taxon>Oryzeae</taxon>
        <taxon>Oryzinae</taxon>
        <taxon>Oryza</taxon>
    </lineage>
</organism>
<name>A0A0D9ZAE1_9ORYZ</name>
<keyword evidence="2" id="KW-1185">Reference proteome</keyword>
<dbReference type="Proteomes" id="UP000026961">
    <property type="component" value="Chromosome 3"/>
</dbReference>
<reference evidence="1" key="1">
    <citation type="submission" date="2015-04" db="UniProtKB">
        <authorList>
            <consortium name="EnsemblPlants"/>
        </authorList>
    </citation>
    <scope>IDENTIFICATION</scope>
</reference>
<dbReference type="AlphaFoldDB" id="A0A0D9ZAE1"/>
<protein>
    <submittedName>
        <fullName evidence="1">Uncharacterized protein</fullName>
    </submittedName>
</protein>